<keyword evidence="1" id="KW-0812">Transmembrane</keyword>
<reference evidence="3" key="1">
    <citation type="submission" date="2018-02" db="EMBL/GenBank/DDBJ databases">
        <authorList>
            <person name="Cohen D.B."/>
            <person name="Kent A.D."/>
        </authorList>
    </citation>
    <scope>NUCLEOTIDE SEQUENCE [LARGE SCALE GENOMIC DNA]</scope>
</reference>
<dbReference type="Proteomes" id="UP000241367">
    <property type="component" value="Segment"/>
</dbReference>
<organism evidence="2 3">
    <name type="scientific">Bacillus phage Anath</name>
    <dbReference type="NCBI Taxonomy" id="2108114"/>
    <lineage>
        <taxon>Viruses</taxon>
        <taxon>Duplodnaviria</taxon>
        <taxon>Heunggongvirae</taxon>
        <taxon>Uroviricota</taxon>
        <taxon>Caudoviricetes</taxon>
        <taxon>Ehrlichviridae</taxon>
        <taxon>Anathvirus</taxon>
        <taxon>Anathvirus anath</taxon>
    </lineage>
</organism>
<feature type="transmembrane region" description="Helical" evidence="1">
    <location>
        <begin position="103"/>
        <end position="125"/>
    </location>
</feature>
<sequence>MFRRKVEVIKFSEFMSGEYKAKKKATRKRTVKAVTRTLSAVAIPALTGGTLLPLSLAFSVPSAFACTKEAVETAGTVSDGVTHFVSKHTIDVIAHSLDPVVEILVAFAFPVASVIMAGACFLFMFNRADKGFEMIQRAGLGYVLVQMLPFLLGILKEIGDAM</sequence>
<dbReference type="EMBL" id="MG983742">
    <property type="protein sequence ID" value="AVO23070.1"/>
    <property type="molecule type" value="Genomic_DNA"/>
</dbReference>
<evidence type="ECO:0000313" key="3">
    <source>
        <dbReference type="Proteomes" id="UP000241367"/>
    </source>
</evidence>
<proteinExistence type="predicted"/>
<name>A0A2P1JUP1_9CAUD</name>
<keyword evidence="3" id="KW-1185">Reference proteome</keyword>
<keyword evidence="1" id="KW-0472">Membrane</keyword>
<accession>A0A2P1JUP1</accession>
<feature type="transmembrane region" description="Helical" evidence="1">
    <location>
        <begin position="137"/>
        <end position="155"/>
    </location>
</feature>
<evidence type="ECO:0000256" key="1">
    <source>
        <dbReference type="SAM" id="Phobius"/>
    </source>
</evidence>
<keyword evidence="1" id="KW-1133">Transmembrane helix</keyword>
<protein>
    <submittedName>
        <fullName evidence="2">Uncharacterized protein</fullName>
    </submittedName>
</protein>
<evidence type="ECO:0000313" key="2">
    <source>
        <dbReference type="EMBL" id="AVO23070.1"/>
    </source>
</evidence>